<evidence type="ECO:0008006" key="3">
    <source>
        <dbReference type="Google" id="ProtNLM"/>
    </source>
</evidence>
<evidence type="ECO:0000313" key="2">
    <source>
        <dbReference type="Proteomes" id="UP000013827"/>
    </source>
</evidence>
<dbReference type="EnsemblProtists" id="EOD22862">
    <property type="protein sequence ID" value="EOD22862"/>
    <property type="gene ID" value="EMIHUDRAFT_447703"/>
</dbReference>
<dbReference type="HOGENOM" id="CLU_786264_0_0_1"/>
<reference evidence="1" key="2">
    <citation type="submission" date="2024-10" db="UniProtKB">
        <authorList>
            <consortium name="EnsemblProtists"/>
        </authorList>
    </citation>
    <scope>IDENTIFICATION</scope>
</reference>
<accession>A0A0D3JH77</accession>
<name>A0A0D3JH77_EMIH1</name>
<dbReference type="Proteomes" id="UP000013827">
    <property type="component" value="Unassembled WGS sequence"/>
</dbReference>
<sequence length="353" mass="37632">MCTSSADEAHSGFMDLSADAWLSVLLVSESALTVSRCAAVCEAFRDLVYRSAQLWQLLAARDFGLREECEWFLQVDVASTATAGTLSSIAALRWRGAYAECRAALDRSTRQSTRQEQYRPQTAAAGLISLRETACSDSAGEFAAYYPVHFALRGCGPLECCWCSSSGNCRNVSVCARVAGGYALVTAVGCVNPADGFDNPVKDVVVFGSLSPLSLGSSRFDDGGRDDEAKRLVEAALDGSAEATPRLPPDAPLGGCRFPPFPACRGLHVVRPCAPTVVRFVRFLVLSSQNPAGHTDANVDVSKLQLFGTPLGRPPHADDETHDGGGTSALLQRLHLDCVRVRSPDGSRGPNYP</sequence>
<dbReference type="GeneID" id="17268409"/>
<dbReference type="AlphaFoldDB" id="A0A0D3JH77"/>
<keyword evidence="2" id="KW-1185">Reference proteome</keyword>
<dbReference type="PaxDb" id="2903-EOD22862"/>
<dbReference type="SUPFAM" id="SSF81383">
    <property type="entry name" value="F-box domain"/>
    <property type="match status" value="1"/>
</dbReference>
<dbReference type="RefSeq" id="XP_005775291.1">
    <property type="nucleotide sequence ID" value="XM_005775234.1"/>
</dbReference>
<organism evidence="1 2">
    <name type="scientific">Emiliania huxleyi (strain CCMP1516)</name>
    <dbReference type="NCBI Taxonomy" id="280463"/>
    <lineage>
        <taxon>Eukaryota</taxon>
        <taxon>Haptista</taxon>
        <taxon>Haptophyta</taxon>
        <taxon>Prymnesiophyceae</taxon>
        <taxon>Isochrysidales</taxon>
        <taxon>Noelaerhabdaceae</taxon>
        <taxon>Emiliania</taxon>
    </lineage>
</organism>
<proteinExistence type="predicted"/>
<protein>
    <recommendedName>
        <fullName evidence="3">F-box domain-containing protein</fullName>
    </recommendedName>
</protein>
<reference evidence="2" key="1">
    <citation type="journal article" date="2013" name="Nature">
        <title>Pan genome of the phytoplankton Emiliania underpins its global distribution.</title>
        <authorList>
            <person name="Read B.A."/>
            <person name="Kegel J."/>
            <person name="Klute M.J."/>
            <person name="Kuo A."/>
            <person name="Lefebvre S.C."/>
            <person name="Maumus F."/>
            <person name="Mayer C."/>
            <person name="Miller J."/>
            <person name="Monier A."/>
            <person name="Salamov A."/>
            <person name="Young J."/>
            <person name="Aguilar M."/>
            <person name="Claverie J.M."/>
            <person name="Frickenhaus S."/>
            <person name="Gonzalez K."/>
            <person name="Herman E.K."/>
            <person name="Lin Y.C."/>
            <person name="Napier J."/>
            <person name="Ogata H."/>
            <person name="Sarno A.F."/>
            <person name="Shmutz J."/>
            <person name="Schroeder D."/>
            <person name="de Vargas C."/>
            <person name="Verret F."/>
            <person name="von Dassow P."/>
            <person name="Valentin K."/>
            <person name="Van de Peer Y."/>
            <person name="Wheeler G."/>
            <person name="Dacks J.B."/>
            <person name="Delwiche C.F."/>
            <person name="Dyhrman S.T."/>
            <person name="Glockner G."/>
            <person name="John U."/>
            <person name="Richards T."/>
            <person name="Worden A.Z."/>
            <person name="Zhang X."/>
            <person name="Grigoriev I.V."/>
            <person name="Allen A.E."/>
            <person name="Bidle K."/>
            <person name="Borodovsky M."/>
            <person name="Bowler C."/>
            <person name="Brownlee C."/>
            <person name="Cock J.M."/>
            <person name="Elias M."/>
            <person name="Gladyshev V.N."/>
            <person name="Groth M."/>
            <person name="Guda C."/>
            <person name="Hadaegh A."/>
            <person name="Iglesias-Rodriguez M.D."/>
            <person name="Jenkins J."/>
            <person name="Jones B.M."/>
            <person name="Lawson T."/>
            <person name="Leese F."/>
            <person name="Lindquist E."/>
            <person name="Lobanov A."/>
            <person name="Lomsadze A."/>
            <person name="Malik S.B."/>
            <person name="Marsh M.E."/>
            <person name="Mackinder L."/>
            <person name="Mock T."/>
            <person name="Mueller-Roeber B."/>
            <person name="Pagarete A."/>
            <person name="Parker M."/>
            <person name="Probert I."/>
            <person name="Quesneville H."/>
            <person name="Raines C."/>
            <person name="Rensing S.A."/>
            <person name="Riano-Pachon D.M."/>
            <person name="Richier S."/>
            <person name="Rokitta S."/>
            <person name="Shiraiwa Y."/>
            <person name="Soanes D.M."/>
            <person name="van der Giezen M."/>
            <person name="Wahlund T.M."/>
            <person name="Williams B."/>
            <person name="Wilson W."/>
            <person name="Wolfe G."/>
            <person name="Wurch L.L."/>
        </authorList>
    </citation>
    <scope>NUCLEOTIDE SEQUENCE</scope>
</reference>
<evidence type="ECO:0000313" key="1">
    <source>
        <dbReference type="EnsemblProtists" id="EOD22862"/>
    </source>
</evidence>
<dbReference type="InterPro" id="IPR036047">
    <property type="entry name" value="F-box-like_dom_sf"/>
</dbReference>
<dbReference type="KEGG" id="ehx:EMIHUDRAFT_447703"/>